<dbReference type="AlphaFoldDB" id="A0A327VXI2"/>
<accession>A0A327VXI2</accession>
<comment type="caution">
    <text evidence="1">The sequence shown here is derived from an EMBL/GenBank/DDBJ whole genome shotgun (WGS) entry which is preliminary data.</text>
</comment>
<keyword evidence="2" id="KW-1185">Reference proteome</keyword>
<evidence type="ECO:0000313" key="1">
    <source>
        <dbReference type="EMBL" id="RAJ80043.1"/>
    </source>
</evidence>
<organism evidence="1 2">
    <name type="scientific">Chitinophaga dinghuensis</name>
    <dbReference type="NCBI Taxonomy" id="1539050"/>
    <lineage>
        <taxon>Bacteria</taxon>
        <taxon>Pseudomonadati</taxon>
        <taxon>Bacteroidota</taxon>
        <taxon>Chitinophagia</taxon>
        <taxon>Chitinophagales</taxon>
        <taxon>Chitinophagaceae</taxon>
        <taxon>Chitinophaga</taxon>
    </lineage>
</organism>
<dbReference type="Proteomes" id="UP000249819">
    <property type="component" value="Unassembled WGS sequence"/>
</dbReference>
<name>A0A327VXI2_9BACT</name>
<evidence type="ECO:0000313" key="2">
    <source>
        <dbReference type="Proteomes" id="UP000249819"/>
    </source>
</evidence>
<dbReference type="RefSeq" id="WP_111593070.1">
    <property type="nucleotide sequence ID" value="NZ_QLMA01000005.1"/>
</dbReference>
<protein>
    <submittedName>
        <fullName evidence="1">Uncharacterized protein</fullName>
    </submittedName>
</protein>
<reference evidence="1 2" key="1">
    <citation type="submission" date="2018-06" db="EMBL/GenBank/DDBJ databases">
        <title>Genomic Encyclopedia of Archaeal and Bacterial Type Strains, Phase II (KMG-II): from individual species to whole genera.</title>
        <authorList>
            <person name="Goeker M."/>
        </authorList>
    </citation>
    <scope>NUCLEOTIDE SEQUENCE [LARGE SCALE GENOMIC DNA]</scope>
    <source>
        <strain evidence="1 2">DSM 29821</strain>
    </source>
</reference>
<dbReference type="EMBL" id="QLMA01000005">
    <property type="protein sequence ID" value="RAJ80043.1"/>
    <property type="molecule type" value="Genomic_DNA"/>
</dbReference>
<sequence length="206" mass="23200">MNTHWKYIATATAFQELYGHFYANEAEMKAGYAKYVLQRNQEVRMAEHWQIASPQHLQKTGVRFYHNYFNIRPEIPGQIYWLIRPDKDPASWGSLVPNANGYTLQTGWCRLIDNKFTVSLPKTAGDHCCQAFATVINNAIAPIPGPAKMEGTKYDLGSCLDGEIRLVTKRAPEADSQPGKIVRMITLLMDYSASGNSDILQTVITL</sequence>
<proteinExistence type="predicted"/>
<gene>
    <name evidence="1" type="ORF">CLV59_105150</name>
</gene>